<name>A0A9P0PE88_ACAOB</name>
<dbReference type="InterPro" id="IPR019545">
    <property type="entry name" value="DM13_domain"/>
</dbReference>
<evidence type="ECO:0000313" key="3">
    <source>
        <dbReference type="EMBL" id="CAH1976472.1"/>
    </source>
</evidence>
<dbReference type="PROSITE" id="PS51549">
    <property type="entry name" value="DM13"/>
    <property type="match status" value="2"/>
</dbReference>
<evidence type="ECO:0000259" key="2">
    <source>
        <dbReference type="PROSITE" id="PS51549"/>
    </source>
</evidence>
<dbReference type="Proteomes" id="UP001152888">
    <property type="component" value="Unassembled WGS sequence"/>
</dbReference>
<dbReference type="EMBL" id="CAKOFQ010006848">
    <property type="protein sequence ID" value="CAH1976472.1"/>
    <property type="molecule type" value="Genomic_DNA"/>
</dbReference>
<sequence>MGKRIRDIRWISVWCRRFTVDFGEVFVPSNIEVPKPRVLPEFKRLAHGLRSDNISILDAKTFYIPNLHYDGNGPDAYFWVGNGSEPTSFGIKVPNEMGSLDPLRSYQGEDIEIQLPGSLTVYDIDWMSVWCVQYRLNFGHVMIPKDLDVPPALGQTKISTSTTPRTMLPTNCREYLDKRLQVRWKLEDDSVVITLSAKIKEDQLEVMSQ</sequence>
<gene>
    <name evidence="3" type="ORF">ACAOBT_LOCUS12147</name>
</gene>
<comment type="caution">
    <text evidence="3">The sequence shown here is derived from an EMBL/GenBank/DDBJ whole genome shotgun (WGS) entry which is preliminary data.</text>
</comment>
<dbReference type="OrthoDB" id="2448405at2759"/>
<reference evidence="3" key="1">
    <citation type="submission" date="2022-03" db="EMBL/GenBank/DDBJ databases">
        <authorList>
            <person name="Sayadi A."/>
        </authorList>
    </citation>
    <scope>NUCLEOTIDE SEQUENCE</scope>
</reference>
<dbReference type="AlphaFoldDB" id="A0A9P0PE88"/>
<evidence type="ECO:0000313" key="4">
    <source>
        <dbReference type="Proteomes" id="UP001152888"/>
    </source>
</evidence>
<keyword evidence="4" id="KW-1185">Reference proteome</keyword>
<dbReference type="Pfam" id="PF10517">
    <property type="entry name" value="DM13"/>
    <property type="match status" value="2"/>
</dbReference>
<feature type="domain" description="DM13" evidence="2">
    <location>
        <begin position="1"/>
        <end position="28"/>
    </location>
</feature>
<keyword evidence="1" id="KW-0677">Repeat</keyword>
<organism evidence="3 4">
    <name type="scientific">Acanthoscelides obtectus</name>
    <name type="common">Bean weevil</name>
    <name type="synonym">Bruchus obtectus</name>
    <dbReference type="NCBI Taxonomy" id="200917"/>
    <lineage>
        <taxon>Eukaryota</taxon>
        <taxon>Metazoa</taxon>
        <taxon>Ecdysozoa</taxon>
        <taxon>Arthropoda</taxon>
        <taxon>Hexapoda</taxon>
        <taxon>Insecta</taxon>
        <taxon>Pterygota</taxon>
        <taxon>Neoptera</taxon>
        <taxon>Endopterygota</taxon>
        <taxon>Coleoptera</taxon>
        <taxon>Polyphaga</taxon>
        <taxon>Cucujiformia</taxon>
        <taxon>Chrysomeloidea</taxon>
        <taxon>Chrysomelidae</taxon>
        <taxon>Bruchinae</taxon>
        <taxon>Bruchini</taxon>
        <taxon>Acanthoscelides</taxon>
    </lineage>
</organism>
<dbReference type="PANTHER" id="PTHR24036:SF5">
    <property type="entry name" value="THROMBOMODULIN"/>
    <property type="match status" value="1"/>
</dbReference>
<dbReference type="SMART" id="SM00686">
    <property type="entry name" value="DM13"/>
    <property type="match status" value="1"/>
</dbReference>
<protein>
    <recommendedName>
        <fullName evidence="2">DM13 domain-containing protein</fullName>
    </recommendedName>
</protein>
<feature type="domain" description="DM13" evidence="2">
    <location>
        <begin position="40"/>
        <end position="144"/>
    </location>
</feature>
<evidence type="ECO:0000256" key="1">
    <source>
        <dbReference type="ARBA" id="ARBA00022737"/>
    </source>
</evidence>
<dbReference type="PANTHER" id="PTHR24036">
    <property type="entry name" value="SKELETOR-RELATED"/>
    <property type="match status" value="1"/>
</dbReference>
<accession>A0A9P0PE88</accession>
<dbReference type="InterPro" id="IPR052126">
    <property type="entry name" value="Spindle_Org/Thrombomodulin"/>
</dbReference>
<proteinExistence type="predicted"/>